<sequence length="148" mass="16847">MSALLRQGLARRLGGSMVQRAQAAVAEERRRFGPRLMHTDESVRKELMLEIQQKKEELYDVISMAEKEHRIINWCNRKLLHNLSAQVTPRPYDSKWCRTRNAKRMNGAIVTAGRVSLSSALAYAVFLLWPLAEKEKPVLTSKGSGDNI</sequence>
<protein>
    <submittedName>
        <fullName evidence="1">Uncharacterized protein</fullName>
    </submittedName>
</protein>
<reference evidence="1" key="2">
    <citation type="submission" date="2025-09" db="UniProtKB">
        <authorList>
            <consortium name="EnsemblPlants"/>
        </authorList>
    </citation>
    <scope>IDENTIFICATION</scope>
</reference>
<evidence type="ECO:0000313" key="1">
    <source>
        <dbReference type="EnsemblPlants" id="AVESA.00010b.r2.1AG0048470.2.CDS"/>
    </source>
</evidence>
<name>A0ACD5TG30_AVESA</name>
<proteinExistence type="predicted"/>
<reference evidence="1" key="1">
    <citation type="submission" date="2021-05" db="EMBL/GenBank/DDBJ databases">
        <authorList>
            <person name="Scholz U."/>
            <person name="Mascher M."/>
            <person name="Fiebig A."/>
        </authorList>
    </citation>
    <scope>NUCLEOTIDE SEQUENCE [LARGE SCALE GENOMIC DNA]</scope>
</reference>
<accession>A0ACD5TG30</accession>
<evidence type="ECO:0000313" key="2">
    <source>
        <dbReference type="Proteomes" id="UP001732700"/>
    </source>
</evidence>
<dbReference type="Proteomes" id="UP001732700">
    <property type="component" value="Chromosome 1A"/>
</dbReference>
<dbReference type="EnsemblPlants" id="AVESA.00010b.r2.1AG0048470.2">
    <property type="protein sequence ID" value="AVESA.00010b.r2.1AG0048470.2.CDS"/>
    <property type="gene ID" value="AVESA.00010b.r2.1AG0048470"/>
</dbReference>
<keyword evidence="2" id="KW-1185">Reference proteome</keyword>
<organism evidence="1 2">
    <name type="scientific">Avena sativa</name>
    <name type="common">Oat</name>
    <dbReference type="NCBI Taxonomy" id="4498"/>
    <lineage>
        <taxon>Eukaryota</taxon>
        <taxon>Viridiplantae</taxon>
        <taxon>Streptophyta</taxon>
        <taxon>Embryophyta</taxon>
        <taxon>Tracheophyta</taxon>
        <taxon>Spermatophyta</taxon>
        <taxon>Magnoliopsida</taxon>
        <taxon>Liliopsida</taxon>
        <taxon>Poales</taxon>
        <taxon>Poaceae</taxon>
        <taxon>BOP clade</taxon>
        <taxon>Pooideae</taxon>
        <taxon>Poodae</taxon>
        <taxon>Poeae</taxon>
        <taxon>Poeae Chloroplast Group 1 (Aveneae type)</taxon>
        <taxon>Aveninae</taxon>
        <taxon>Avena</taxon>
    </lineage>
</organism>